<name>M2WL24_DOTSN</name>
<evidence type="ECO:0000313" key="1">
    <source>
        <dbReference type="EMBL" id="EME39678.1"/>
    </source>
</evidence>
<keyword evidence="2" id="KW-1185">Reference proteome</keyword>
<dbReference type="HOGENOM" id="CLU_874432_0_0_1"/>
<sequence>MVHEIILLGDAVHSGHIRRKFGGPGRALDTGKTAKWMDYRNKTRRADFHSGYVHRYDRCIKYRPLPRNSRHLIVEQSYFEEDNHAIHFRKRPEQIFVPCRPAKSEATADTERLYLLRCRTGSESIDVPLHGCLRPRSISTAQHSPKSTGVPEVSNLRWEHFSYSQNAICESPAKCKTCRIYKYNPSACVQLTWKLYSQDDFASRLVTTHTSSRHFERCRGQPIFEKQHLARYMTLSMILDARQTFVALDSSSGIRRSHSERLCSNYVLECLSSGCQSHVVSEDIDQTSMLAEHVSESNVGEDDEYHSCLGWPSDASVE</sequence>
<evidence type="ECO:0000313" key="2">
    <source>
        <dbReference type="Proteomes" id="UP000016933"/>
    </source>
</evidence>
<dbReference type="EMBL" id="KB446545">
    <property type="protein sequence ID" value="EME39678.1"/>
    <property type="molecule type" value="Genomic_DNA"/>
</dbReference>
<dbReference type="AlphaFoldDB" id="M2WL24"/>
<accession>M2WL24</accession>
<dbReference type="Proteomes" id="UP000016933">
    <property type="component" value="Unassembled WGS sequence"/>
</dbReference>
<proteinExistence type="predicted"/>
<reference evidence="1 2" key="2">
    <citation type="journal article" date="2012" name="PLoS Pathog.">
        <title>Diverse lifestyles and strategies of plant pathogenesis encoded in the genomes of eighteen Dothideomycetes fungi.</title>
        <authorList>
            <person name="Ohm R.A."/>
            <person name="Feau N."/>
            <person name="Henrissat B."/>
            <person name="Schoch C.L."/>
            <person name="Horwitz B.A."/>
            <person name="Barry K.W."/>
            <person name="Condon B.J."/>
            <person name="Copeland A.C."/>
            <person name="Dhillon B."/>
            <person name="Glaser F."/>
            <person name="Hesse C.N."/>
            <person name="Kosti I."/>
            <person name="LaButti K."/>
            <person name="Lindquist E.A."/>
            <person name="Lucas S."/>
            <person name="Salamov A.A."/>
            <person name="Bradshaw R.E."/>
            <person name="Ciuffetti L."/>
            <person name="Hamelin R.C."/>
            <person name="Kema G.H.J."/>
            <person name="Lawrence C."/>
            <person name="Scott J.A."/>
            <person name="Spatafora J.W."/>
            <person name="Turgeon B.G."/>
            <person name="de Wit P.J.G.M."/>
            <person name="Zhong S."/>
            <person name="Goodwin S.B."/>
            <person name="Grigoriev I.V."/>
        </authorList>
    </citation>
    <scope>NUCLEOTIDE SEQUENCE [LARGE SCALE GENOMIC DNA]</scope>
    <source>
        <strain evidence="2">NZE10 / CBS 128990</strain>
    </source>
</reference>
<reference evidence="2" key="1">
    <citation type="journal article" date="2012" name="PLoS Genet.">
        <title>The genomes of the fungal plant pathogens Cladosporium fulvum and Dothistroma septosporum reveal adaptation to different hosts and lifestyles but also signatures of common ancestry.</title>
        <authorList>
            <person name="de Wit P.J.G.M."/>
            <person name="van der Burgt A."/>
            <person name="Oekmen B."/>
            <person name="Stergiopoulos I."/>
            <person name="Abd-Elsalam K.A."/>
            <person name="Aerts A.L."/>
            <person name="Bahkali A.H."/>
            <person name="Beenen H.G."/>
            <person name="Chettri P."/>
            <person name="Cox M.P."/>
            <person name="Datema E."/>
            <person name="de Vries R.P."/>
            <person name="Dhillon B."/>
            <person name="Ganley A.R."/>
            <person name="Griffiths S.A."/>
            <person name="Guo Y."/>
            <person name="Hamelin R.C."/>
            <person name="Henrissat B."/>
            <person name="Kabir M.S."/>
            <person name="Jashni M.K."/>
            <person name="Kema G."/>
            <person name="Klaubauf S."/>
            <person name="Lapidus A."/>
            <person name="Levasseur A."/>
            <person name="Lindquist E."/>
            <person name="Mehrabi R."/>
            <person name="Ohm R.A."/>
            <person name="Owen T.J."/>
            <person name="Salamov A."/>
            <person name="Schwelm A."/>
            <person name="Schijlen E."/>
            <person name="Sun H."/>
            <person name="van den Burg H.A."/>
            <person name="van Ham R.C.H.J."/>
            <person name="Zhang S."/>
            <person name="Goodwin S.B."/>
            <person name="Grigoriev I.V."/>
            <person name="Collemare J."/>
            <person name="Bradshaw R.E."/>
        </authorList>
    </citation>
    <scope>NUCLEOTIDE SEQUENCE [LARGE SCALE GENOMIC DNA]</scope>
    <source>
        <strain evidence="2">NZE10 / CBS 128990</strain>
    </source>
</reference>
<protein>
    <submittedName>
        <fullName evidence="1">Uncharacterized protein</fullName>
    </submittedName>
</protein>
<gene>
    <name evidence="1" type="ORF">DOTSEDRAFT_38824</name>
</gene>
<organism evidence="1 2">
    <name type="scientific">Dothistroma septosporum (strain NZE10 / CBS 128990)</name>
    <name type="common">Red band needle blight fungus</name>
    <name type="synonym">Mycosphaerella pini</name>
    <dbReference type="NCBI Taxonomy" id="675120"/>
    <lineage>
        <taxon>Eukaryota</taxon>
        <taxon>Fungi</taxon>
        <taxon>Dikarya</taxon>
        <taxon>Ascomycota</taxon>
        <taxon>Pezizomycotina</taxon>
        <taxon>Dothideomycetes</taxon>
        <taxon>Dothideomycetidae</taxon>
        <taxon>Mycosphaerellales</taxon>
        <taxon>Mycosphaerellaceae</taxon>
        <taxon>Dothistroma</taxon>
    </lineage>
</organism>